<dbReference type="InterPro" id="IPR013078">
    <property type="entry name" value="His_Pase_superF_clade-1"/>
</dbReference>
<dbReference type="Gene3D" id="3.40.50.1240">
    <property type="entry name" value="Phosphoglycerate mutase-like"/>
    <property type="match status" value="1"/>
</dbReference>
<dbReference type="GO" id="GO:0005737">
    <property type="term" value="C:cytoplasm"/>
    <property type="evidence" value="ECO:0007669"/>
    <property type="project" value="TreeGrafter"/>
</dbReference>
<evidence type="ECO:0000313" key="2">
    <source>
        <dbReference type="Proteomes" id="UP000320216"/>
    </source>
</evidence>
<reference evidence="1 2" key="1">
    <citation type="submission" date="2019-07" db="EMBL/GenBank/DDBJ databases">
        <title>Full genome sequence of Humibacter sp. WJ7-1.</title>
        <authorList>
            <person name="Im W.-T."/>
        </authorList>
    </citation>
    <scope>NUCLEOTIDE SEQUENCE [LARGE SCALE GENOMIC DNA]</scope>
    <source>
        <strain evidence="1 2">WJ7-1</strain>
    </source>
</reference>
<evidence type="ECO:0000313" key="1">
    <source>
        <dbReference type="EMBL" id="QDZ16070.1"/>
    </source>
</evidence>
<dbReference type="InterPro" id="IPR029033">
    <property type="entry name" value="His_PPase_superfam"/>
</dbReference>
<dbReference type="CDD" id="cd07067">
    <property type="entry name" value="HP_PGM_like"/>
    <property type="match status" value="1"/>
</dbReference>
<dbReference type="EMBL" id="CP042305">
    <property type="protein sequence ID" value="QDZ16070.1"/>
    <property type="molecule type" value="Genomic_DNA"/>
</dbReference>
<dbReference type="PANTHER" id="PTHR48100:SF51">
    <property type="entry name" value="PHOSPHOGLYCERATE MUTASE"/>
    <property type="match status" value="1"/>
</dbReference>
<dbReference type="Proteomes" id="UP000320216">
    <property type="component" value="Chromosome"/>
</dbReference>
<dbReference type="SMART" id="SM00855">
    <property type="entry name" value="PGAM"/>
    <property type="match status" value="1"/>
</dbReference>
<sequence length="225" mass="24442">MAASQVHLVRHGEVHNPDGILYGRMPGFHLSDLGRSMAQAAADDLVARRRPVAAVIASPLQRTQESAAPIAAAFDQQIQTDARLIEPANHFEGKVMSKALRSPANWPWLVNPLRPSWGESYHSIEQRMLAALHDAFDRAESATAQRSSADGDAAPVDVVLVSHQLPIWVAHLSLAGERFMHDPRERRCSLSSITTFERRSGQLVEVSYSDPAAALAADSTDVGAV</sequence>
<keyword evidence="2" id="KW-1185">Reference proteome</keyword>
<dbReference type="InterPro" id="IPR050275">
    <property type="entry name" value="PGM_Phosphatase"/>
</dbReference>
<dbReference type="OrthoDB" id="3215466at2"/>
<dbReference type="AlphaFoldDB" id="A0A5B8M9F3"/>
<dbReference type="KEGG" id="huw:FPZ11_16000"/>
<proteinExistence type="predicted"/>
<accession>A0A5B8M9F3</accession>
<name>A0A5B8M9F3_9MICO</name>
<dbReference type="GO" id="GO:0016791">
    <property type="term" value="F:phosphatase activity"/>
    <property type="evidence" value="ECO:0007669"/>
    <property type="project" value="TreeGrafter"/>
</dbReference>
<gene>
    <name evidence="1" type="ORF">FPZ11_16000</name>
</gene>
<dbReference type="RefSeq" id="WP_146322074.1">
    <property type="nucleotide sequence ID" value="NZ_CP042305.1"/>
</dbReference>
<dbReference type="Pfam" id="PF00300">
    <property type="entry name" value="His_Phos_1"/>
    <property type="match status" value="1"/>
</dbReference>
<dbReference type="SUPFAM" id="SSF53254">
    <property type="entry name" value="Phosphoglycerate mutase-like"/>
    <property type="match status" value="1"/>
</dbReference>
<protein>
    <submittedName>
        <fullName evidence="1">Histidine phosphatase family protein</fullName>
    </submittedName>
</protein>
<organism evidence="1 2">
    <name type="scientific">Humibacter ginsenosidimutans</name>
    <dbReference type="NCBI Taxonomy" id="2599293"/>
    <lineage>
        <taxon>Bacteria</taxon>
        <taxon>Bacillati</taxon>
        <taxon>Actinomycetota</taxon>
        <taxon>Actinomycetes</taxon>
        <taxon>Micrococcales</taxon>
        <taxon>Microbacteriaceae</taxon>
        <taxon>Humibacter</taxon>
    </lineage>
</organism>
<dbReference type="PANTHER" id="PTHR48100">
    <property type="entry name" value="BROAD-SPECIFICITY PHOSPHATASE YOR283W-RELATED"/>
    <property type="match status" value="1"/>
</dbReference>